<sequence length="180" mass="20931">MFPFFFETLELGHSEPLISSTSDFDSWGLQDVPTLEIHLKSLTNVFHGMGLQIHINPDYAGSTWSDIQLMKQMGYENDLLVAHTHLFVGAKPVEGWAYSYRLGGNFLEQARGSRKLRLLQPRLHRFIYHDFKTDVDGYSKALFKRLCLTYFAILALSQPQPSVEQQQQLERSRKFFSWNR</sequence>
<dbReference type="Proteomes" id="UP000239590">
    <property type="component" value="Unassembled WGS sequence"/>
</dbReference>
<organism evidence="1 2">
    <name type="scientific">Siphonobacter curvatus</name>
    <dbReference type="NCBI Taxonomy" id="2094562"/>
    <lineage>
        <taxon>Bacteria</taxon>
        <taxon>Pseudomonadati</taxon>
        <taxon>Bacteroidota</taxon>
        <taxon>Cytophagia</taxon>
        <taxon>Cytophagales</taxon>
        <taxon>Cytophagaceae</taxon>
        <taxon>Siphonobacter</taxon>
    </lineage>
</organism>
<evidence type="ECO:0000313" key="1">
    <source>
        <dbReference type="EMBL" id="PQA55664.1"/>
    </source>
</evidence>
<keyword evidence="2" id="KW-1185">Reference proteome</keyword>
<evidence type="ECO:0000313" key="2">
    <source>
        <dbReference type="Proteomes" id="UP000239590"/>
    </source>
</evidence>
<accession>A0A2S7II50</accession>
<dbReference type="AlphaFoldDB" id="A0A2S7II50"/>
<comment type="caution">
    <text evidence="1">The sequence shown here is derived from an EMBL/GenBank/DDBJ whole genome shotgun (WGS) entry which is preliminary data.</text>
</comment>
<gene>
    <name evidence="1" type="ORF">C5O19_19835</name>
</gene>
<protein>
    <submittedName>
        <fullName evidence="1">Uncharacterized protein</fullName>
    </submittedName>
</protein>
<proteinExistence type="predicted"/>
<dbReference type="EMBL" id="PTRA01000004">
    <property type="protein sequence ID" value="PQA55664.1"/>
    <property type="molecule type" value="Genomic_DNA"/>
</dbReference>
<name>A0A2S7II50_9BACT</name>
<reference evidence="2" key="1">
    <citation type="submission" date="2018-02" db="EMBL/GenBank/DDBJ databases">
        <title>Genome sequencing of Solimonas sp. HR-BB.</title>
        <authorList>
            <person name="Lee Y."/>
            <person name="Jeon C.O."/>
        </authorList>
    </citation>
    <scope>NUCLEOTIDE SEQUENCE [LARGE SCALE GENOMIC DNA]</scope>
    <source>
        <strain evidence="2">HR-U</strain>
    </source>
</reference>